<evidence type="ECO:0000256" key="3">
    <source>
        <dbReference type="ARBA" id="ARBA00022723"/>
    </source>
</evidence>
<dbReference type="SFLD" id="SFLDG01389">
    <property type="entry name" value="menaquinone_synthsis_involved"/>
    <property type="match status" value="1"/>
</dbReference>
<dbReference type="EMBL" id="DPPF01000210">
    <property type="protein sequence ID" value="HCW93980.1"/>
    <property type="molecule type" value="Genomic_DNA"/>
</dbReference>
<dbReference type="Pfam" id="PF19288">
    <property type="entry name" value="CofH_C"/>
    <property type="match status" value="1"/>
</dbReference>
<evidence type="ECO:0000256" key="1">
    <source>
        <dbReference type="ARBA" id="ARBA00022485"/>
    </source>
</evidence>
<evidence type="ECO:0000313" key="11">
    <source>
        <dbReference type="Proteomes" id="UP000262325"/>
    </source>
</evidence>
<comment type="catalytic activity">
    <reaction evidence="6">
        <text>3-[(1-carboxyvinyl)-oxy]benzoate + S-adenosyl-L-methionine + H2O = 6-amino-6-deoxyfutalosine + hydrogencarbonate + L-methionine + H(+)</text>
        <dbReference type="Rhea" id="RHEA:33075"/>
        <dbReference type="ChEBI" id="CHEBI:15377"/>
        <dbReference type="ChEBI" id="CHEBI:15378"/>
        <dbReference type="ChEBI" id="CHEBI:17544"/>
        <dbReference type="ChEBI" id="CHEBI:57844"/>
        <dbReference type="ChEBI" id="CHEBI:59789"/>
        <dbReference type="ChEBI" id="CHEBI:64286"/>
        <dbReference type="ChEBI" id="CHEBI:76981"/>
        <dbReference type="EC" id="2.5.1.120"/>
    </reaction>
</comment>
<dbReference type="PANTHER" id="PTHR43076">
    <property type="entry name" value="FO SYNTHASE (COFH)"/>
    <property type="match status" value="1"/>
</dbReference>
<feature type="binding site" evidence="6 7">
    <location>
        <position position="46"/>
    </location>
    <ligand>
        <name>[4Fe-4S] cluster</name>
        <dbReference type="ChEBI" id="CHEBI:49883"/>
        <note>4Fe-4S-S-AdoMet</note>
    </ligand>
</feature>
<dbReference type="SFLD" id="SFLDG01064">
    <property type="entry name" value="F420__menaquinone_cofactor_bio"/>
    <property type="match status" value="1"/>
</dbReference>
<dbReference type="SMART" id="SM00729">
    <property type="entry name" value="Elp3"/>
    <property type="match status" value="1"/>
</dbReference>
<dbReference type="UniPathway" id="UPA00079"/>
<accession>A0A3D5QEB6</accession>
<dbReference type="AlphaFoldDB" id="A0A3D5QEB6"/>
<keyword evidence="2 6" id="KW-0949">S-adenosyl-L-methionine</keyword>
<dbReference type="NCBIfam" id="TIGR03700">
    <property type="entry name" value="mena_SCO4494"/>
    <property type="match status" value="1"/>
</dbReference>
<dbReference type="PROSITE" id="PS51918">
    <property type="entry name" value="RADICAL_SAM"/>
    <property type="match status" value="1"/>
</dbReference>
<dbReference type="Pfam" id="PF04055">
    <property type="entry name" value="Radical_SAM"/>
    <property type="match status" value="1"/>
</dbReference>
<feature type="binding site" evidence="6 7">
    <location>
        <position position="49"/>
    </location>
    <ligand>
        <name>[4Fe-4S] cluster</name>
        <dbReference type="ChEBI" id="CHEBI:49883"/>
        <note>4Fe-4S-S-AdoMet</note>
    </ligand>
</feature>
<keyword evidence="6" id="KW-0808">Transferase</keyword>
<dbReference type="GO" id="GO:0044689">
    <property type="term" value="F:7,8-didemethyl-8-hydroxy-5-deazariboflavin synthase activity"/>
    <property type="evidence" value="ECO:0007669"/>
    <property type="project" value="TreeGrafter"/>
</dbReference>
<dbReference type="GO" id="GO:0102573">
    <property type="term" value="F:aminodeoxyfutalosine synthase activity"/>
    <property type="evidence" value="ECO:0007669"/>
    <property type="project" value="UniProtKB-EC"/>
</dbReference>
<proteinExistence type="inferred from homology"/>
<evidence type="ECO:0000256" key="4">
    <source>
        <dbReference type="ARBA" id="ARBA00023004"/>
    </source>
</evidence>
<comment type="pathway">
    <text evidence="6">Quinol/quinone metabolism; menaquinone biosynthesis.</text>
</comment>
<feature type="binding site" evidence="8">
    <location>
        <position position="48"/>
    </location>
    <ligand>
        <name>S-adenosyl-L-methionine</name>
        <dbReference type="ChEBI" id="CHEBI:59789"/>
    </ligand>
</feature>
<dbReference type="Gene3D" id="3.20.20.70">
    <property type="entry name" value="Aldolase class I"/>
    <property type="match status" value="1"/>
</dbReference>
<dbReference type="InterPro" id="IPR022432">
    <property type="entry name" value="MqnE"/>
</dbReference>
<dbReference type="InterPro" id="IPR013785">
    <property type="entry name" value="Aldolase_TIM"/>
</dbReference>
<comment type="function">
    <text evidence="6">Radical SAM enzyme that catalyzes the addition of the adenosyl radical to the double bond of 3-[(1-carboxyvinyl)oxy]benzoate, leading to aminodeoxyfutalosine (AFL), a key intermediate in the formation of menaquinone (MK, vitamin K2) from chorismate.</text>
</comment>
<protein>
    <recommendedName>
        <fullName evidence="6">Aminodeoxyfutalosine synthase</fullName>
        <shortName evidence="6">AFL synthase</shortName>
        <shortName evidence="6">Aminofutalosine synthase</shortName>
        <ecNumber evidence="6">2.5.1.120</ecNumber>
    </recommendedName>
    <alternativeName>
        <fullName evidence="6">Menaquinone biosynthetic enzyme MqnE</fullName>
    </alternativeName>
</protein>
<feature type="domain" description="Radical SAM core" evidence="9">
    <location>
        <begin position="28"/>
        <end position="258"/>
    </location>
</feature>
<sequence>MSTLFDKELFDLADEAMLIKRRLWGDDVFFVDNLHVNYTDICVSHCRFCAFAKDEGDDGSYEMDIPGIIDYIGSKGESVSEIHIVGGLHPSKPFDFYVNMLTEIKRNFPEKTIKAFSAVEIDYFAKLASTSVEKVLLKLKNAGLEMMPGGGAEIFNPAVRKQICPEKIGGDRWLEIMETAHNNGIKTNATMLFGHLESKGDRIEHLEKIRDLQEKTGGFVAFIPLEFHPENTFLSHKQPPTGIDDLKTIAVSRIVLENVPHIKAYWVMLGVKLAQVALYFGADDLDGTVIKENITYAAGKKSERALSLNELTSMIKSAGFNPVERDSFYNAVKRY</sequence>
<dbReference type="GO" id="GO:0051539">
    <property type="term" value="F:4 iron, 4 sulfur cluster binding"/>
    <property type="evidence" value="ECO:0007669"/>
    <property type="project" value="UniProtKB-KW"/>
</dbReference>
<dbReference type="PANTHER" id="PTHR43076:SF7">
    <property type="entry name" value="AMINODEOXYFUTALOSINE SYNTHASE"/>
    <property type="match status" value="1"/>
</dbReference>
<dbReference type="SFLD" id="SFLDF00343">
    <property type="entry name" value="aminofutalosine_synthase_(mqnE"/>
    <property type="match status" value="1"/>
</dbReference>
<dbReference type="HAMAP" id="MF_00993">
    <property type="entry name" value="MqnE"/>
    <property type="match status" value="1"/>
</dbReference>
<comment type="cofactor">
    <cofactor evidence="6 7">
        <name>[4Fe-4S] cluster</name>
        <dbReference type="ChEBI" id="CHEBI:49883"/>
    </cofactor>
    <text evidence="6 7">Binds 1 [4Fe-4S] cluster. The cluster is coordinated with 3 cysteines and an exchangeable S-adenosyl-L-methionine.</text>
</comment>
<keyword evidence="4 6" id="KW-0408">Iron</keyword>
<evidence type="ECO:0000313" key="10">
    <source>
        <dbReference type="EMBL" id="HCW93980.1"/>
    </source>
</evidence>
<dbReference type="GO" id="GO:0009234">
    <property type="term" value="P:menaquinone biosynthetic process"/>
    <property type="evidence" value="ECO:0007669"/>
    <property type="project" value="UniProtKB-UniRule"/>
</dbReference>
<dbReference type="PIRSF" id="PIRSF004762">
    <property type="entry name" value="CHP00423"/>
    <property type="match status" value="1"/>
</dbReference>
<reference evidence="10 11" key="1">
    <citation type="journal article" date="2018" name="Nat. Biotechnol.">
        <title>A standardized bacterial taxonomy based on genome phylogeny substantially revises the tree of life.</title>
        <authorList>
            <person name="Parks D.H."/>
            <person name="Chuvochina M."/>
            <person name="Waite D.W."/>
            <person name="Rinke C."/>
            <person name="Skarshewski A."/>
            <person name="Chaumeil P.A."/>
            <person name="Hugenholtz P."/>
        </authorList>
    </citation>
    <scope>NUCLEOTIDE SEQUENCE [LARGE SCALE GENOMIC DNA]</scope>
    <source>
        <strain evidence="10">UBA8672</strain>
    </source>
</reference>
<dbReference type="EC" id="2.5.1.120" evidence="6"/>
<feature type="binding site" evidence="8">
    <location>
        <position position="117"/>
    </location>
    <ligand>
        <name>(3R)-3-methyl-D-ornithine</name>
        <dbReference type="ChEBI" id="CHEBI:64642"/>
    </ligand>
</feature>
<keyword evidence="1 6" id="KW-0004">4Fe-4S</keyword>
<dbReference type="Proteomes" id="UP000262325">
    <property type="component" value="Unassembled WGS sequence"/>
</dbReference>
<evidence type="ECO:0000256" key="7">
    <source>
        <dbReference type="PIRSR" id="PIRSR004762-1"/>
    </source>
</evidence>
<evidence type="ECO:0000256" key="6">
    <source>
        <dbReference type="HAMAP-Rule" id="MF_00993"/>
    </source>
</evidence>
<keyword evidence="3 6" id="KW-0479">Metal-binding</keyword>
<evidence type="ECO:0000259" key="9">
    <source>
        <dbReference type="PROSITE" id="PS51918"/>
    </source>
</evidence>
<comment type="similarity">
    <text evidence="6">Belongs to the radical SAM superfamily. MqnE family.</text>
</comment>
<dbReference type="CDD" id="cd01335">
    <property type="entry name" value="Radical_SAM"/>
    <property type="match status" value="1"/>
</dbReference>
<name>A0A3D5QEB6_FLESI</name>
<comment type="caution">
    <text evidence="10">The sequence shown here is derived from an EMBL/GenBank/DDBJ whole genome shotgun (WGS) entry which is preliminary data.</text>
</comment>
<evidence type="ECO:0000256" key="5">
    <source>
        <dbReference type="ARBA" id="ARBA00023014"/>
    </source>
</evidence>
<dbReference type="NCBIfam" id="TIGR00423">
    <property type="entry name" value="CofH family radical SAM protein"/>
    <property type="match status" value="1"/>
</dbReference>
<dbReference type="InterPro" id="IPR034405">
    <property type="entry name" value="F420"/>
</dbReference>
<dbReference type="InterPro" id="IPR045567">
    <property type="entry name" value="CofH/MnqC-like_C"/>
</dbReference>
<gene>
    <name evidence="6" type="primary">mqnE</name>
    <name evidence="10" type="ORF">DHM44_09895</name>
</gene>
<dbReference type="GO" id="GO:0005506">
    <property type="term" value="F:iron ion binding"/>
    <property type="evidence" value="ECO:0007669"/>
    <property type="project" value="UniProtKB-UniRule"/>
</dbReference>
<evidence type="ECO:0000256" key="8">
    <source>
        <dbReference type="PIRSR" id="PIRSR004762-2"/>
    </source>
</evidence>
<evidence type="ECO:0000256" key="2">
    <source>
        <dbReference type="ARBA" id="ARBA00022691"/>
    </source>
</evidence>
<feature type="binding site" evidence="6 7">
    <location>
        <position position="42"/>
    </location>
    <ligand>
        <name>[4Fe-4S] cluster</name>
        <dbReference type="ChEBI" id="CHEBI:49883"/>
        <note>4Fe-4S-S-AdoMet</note>
    </ligand>
</feature>
<keyword evidence="5 6" id="KW-0411">Iron-sulfur</keyword>
<dbReference type="InterPro" id="IPR007197">
    <property type="entry name" value="rSAM"/>
</dbReference>
<dbReference type="InterPro" id="IPR058240">
    <property type="entry name" value="rSAM_sf"/>
</dbReference>
<feature type="binding site" evidence="8">
    <location>
        <position position="153"/>
    </location>
    <ligand>
        <name>S-adenosyl-L-methionine</name>
        <dbReference type="ChEBI" id="CHEBI:59789"/>
    </ligand>
</feature>
<dbReference type="InterPro" id="IPR020050">
    <property type="entry name" value="FO_synthase_su2"/>
</dbReference>
<dbReference type="SFLD" id="SFLDS00029">
    <property type="entry name" value="Radical_SAM"/>
    <property type="match status" value="1"/>
</dbReference>
<dbReference type="InterPro" id="IPR006638">
    <property type="entry name" value="Elp3/MiaA/NifB-like_rSAM"/>
</dbReference>
<dbReference type="SUPFAM" id="SSF102114">
    <property type="entry name" value="Radical SAM enzymes"/>
    <property type="match status" value="1"/>
</dbReference>
<organism evidence="10 11">
    <name type="scientific">Flexistipes sinusarabici</name>
    <dbReference type="NCBI Taxonomy" id="2352"/>
    <lineage>
        <taxon>Bacteria</taxon>
        <taxon>Pseudomonadati</taxon>
        <taxon>Deferribacterota</taxon>
        <taxon>Deferribacteres</taxon>
        <taxon>Deferribacterales</taxon>
        <taxon>Flexistipitaceae</taxon>
        <taxon>Flexistipes</taxon>
    </lineage>
</organism>
<keyword evidence="6" id="KW-0474">Menaquinone biosynthesis</keyword>